<keyword evidence="4 8" id="KW-0812">Transmembrane</keyword>
<evidence type="ECO:0000256" key="8">
    <source>
        <dbReference type="SAM" id="Phobius"/>
    </source>
</evidence>
<evidence type="ECO:0000256" key="6">
    <source>
        <dbReference type="ARBA" id="ARBA00022989"/>
    </source>
</evidence>
<reference evidence="10 11" key="1">
    <citation type="journal article" date="2024" name="BMC Biol.">
        <title>Comparative genomics of Ascetosporea gives new insight into the evolutionary basis for animal parasitism in Rhizaria.</title>
        <authorList>
            <person name="Hiltunen Thoren M."/>
            <person name="Onut-Brannstrom I."/>
            <person name="Alfjorden A."/>
            <person name="Peckova H."/>
            <person name="Swords F."/>
            <person name="Hooper C."/>
            <person name="Holzer A.S."/>
            <person name="Bass D."/>
            <person name="Burki F."/>
        </authorList>
    </citation>
    <scope>NUCLEOTIDE SEQUENCE [LARGE SCALE GENOMIC DNA]</scope>
    <source>
        <strain evidence="10">20-A016</strain>
    </source>
</reference>
<feature type="domain" description="Amino acid transporter transmembrane" evidence="9">
    <location>
        <begin position="27"/>
        <end position="264"/>
    </location>
</feature>
<feature type="transmembrane region" description="Helical" evidence="8">
    <location>
        <begin position="85"/>
        <end position="105"/>
    </location>
</feature>
<keyword evidence="11" id="KW-1185">Reference proteome</keyword>
<keyword evidence="3" id="KW-0813">Transport</keyword>
<evidence type="ECO:0000256" key="2">
    <source>
        <dbReference type="ARBA" id="ARBA00008066"/>
    </source>
</evidence>
<protein>
    <recommendedName>
        <fullName evidence="9">Amino acid transporter transmembrane domain-containing protein</fullName>
    </recommendedName>
</protein>
<comment type="subcellular location">
    <subcellularLocation>
        <location evidence="1">Membrane</location>
        <topology evidence="1">Multi-pass membrane protein</topology>
    </subcellularLocation>
</comment>
<dbReference type="PANTHER" id="PTHR22950">
    <property type="entry name" value="AMINO ACID TRANSPORTER"/>
    <property type="match status" value="1"/>
</dbReference>
<evidence type="ECO:0000256" key="3">
    <source>
        <dbReference type="ARBA" id="ARBA00022448"/>
    </source>
</evidence>
<feature type="transmembrane region" description="Helical" evidence="8">
    <location>
        <begin position="208"/>
        <end position="228"/>
    </location>
</feature>
<feature type="transmembrane region" description="Helical" evidence="8">
    <location>
        <begin position="44"/>
        <end position="65"/>
    </location>
</feature>
<proteinExistence type="inferred from homology"/>
<comment type="similarity">
    <text evidence="2">Belongs to the amino acid/polyamine transporter 2 family.</text>
</comment>
<evidence type="ECO:0000313" key="10">
    <source>
        <dbReference type="EMBL" id="MES1918332.1"/>
    </source>
</evidence>
<organism evidence="10 11">
    <name type="scientific">Bonamia ostreae</name>
    <dbReference type="NCBI Taxonomy" id="126728"/>
    <lineage>
        <taxon>Eukaryota</taxon>
        <taxon>Sar</taxon>
        <taxon>Rhizaria</taxon>
        <taxon>Endomyxa</taxon>
        <taxon>Ascetosporea</taxon>
        <taxon>Haplosporida</taxon>
        <taxon>Bonamia</taxon>
    </lineage>
</organism>
<dbReference type="Gene3D" id="1.20.1740.10">
    <property type="entry name" value="Amino acid/polyamine transporter I"/>
    <property type="match status" value="1"/>
</dbReference>
<dbReference type="Pfam" id="PF01490">
    <property type="entry name" value="Aa_trans"/>
    <property type="match status" value="1"/>
</dbReference>
<evidence type="ECO:0000313" key="11">
    <source>
        <dbReference type="Proteomes" id="UP001439008"/>
    </source>
</evidence>
<dbReference type="Proteomes" id="UP001439008">
    <property type="component" value="Unassembled WGS sequence"/>
</dbReference>
<feature type="transmembrane region" description="Helical" evidence="8">
    <location>
        <begin position="166"/>
        <end position="187"/>
    </location>
</feature>
<sequence length="356" mass="39998">MQKLYTLYINKNPVEATWAPIGITIGLFMIFVVPFSYQKDMSSLSWLSMLSIATFGVIFVFVFAIGVKTPNTPSNYAPLDGTKFISAFGTLSFAFVCTDSIFPVYQNLKNRTPGRWDKVVHITMLSLGLLYASFAITCYFLIPFLGDYVLNSESITNLMETNIAKILLAITLLLTYLSNIHVSRTYIYAVIERAIKPLSEISNKNFKILHGCVTTMLIVVTILLGIYLNDLLFIVNMTGLISSTAVGFIIPTMIIFKVKTMKKVSGDFKNAFTGSLSFRKRLLYILHFLFPIFIFIFGLIGFAAGAPLEIINFVEEQYLMTTTAKTRKMAKRILSRNNLFFFSVLSSFLSFATSIS</sequence>
<dbReference type="PANTHER" id="PTHR22950:SF458">
    <property type="entry name" value="SODIUM-COUPLED NEUTRAL AMINO ACID TRANSPORTER 11-RELATED"/>
    <property type="match status" value="1"/>
</dbReference>
<evidence type="ECO:0000259" key="9">
    <source>
        <dbReference type="Pfam" id="PF01490"/>
    </source>
</evidence>
<evidence type="ECO:0000256" key="7">
    <source>
        <dbReference type="ARBA" id="ARBA00023136"/>
    </source>
</evidence>
<gene>
    <name evidence="10" type="ORF">MHBO_000311</name>
</gene>
<feature type="transmembrane region" description="Helical" evidence="8">
    <location>
        <begin position="234"/>
        <end position="256"/>
    </location>
</feature>
<dbReference type="InterPro" id="IPR013057">
    <property type="entry name" value="AA_transpt_TM"/>
</dbReference>
<keyword evidence="7 8" id="KW-0472">Membrane</keyword>
<feature type="transmembrane region" description="Helical" evidence="8">
    <location>
        <begin position="282"/>
        <end position="304"/>
    </location>
</feature>
<feature type="transmembrane region" description="Helical" evidence="8">
    <location>
        <begin position="125"/>
        <end position="146"/>
    </location>
</feature>
<keyword evidence="5" id="KW-0029">Amino-acid transport</keyword>
<accession>A0ABV2AFB5</accession>
<name>A0ABV2AFB5_9EUKA</name>
<evidence type="ECO:0000256" key="4">
    <source>
        <dbReference type="ARBA" id="ARBA00022692"/>
    </source>
</evidence>
<evidence type="ECO:0000256" key="1">
    <source>
        <dbReference type="ARBA" id="ARBA00004141"/>
    </source>
</evidence>
<feature type="transmembrane region" description="Helical" evidence="8">
    <location>
        <begin position="16"/>
        <end position="37"/>
    </location>
</feature>
<keyword evidence="6 8" id="KW-1133">Transmembrane helix</keyword>
<dbReference type="EMBL" id="JBDODL010000043">
    <property type="protein sequence ID" value="MES1918332.1"/>
    <property type="molecule type" value="Genomic_DNA"/>
</dbReference>
<comment type="caution">
    <text evidence="10">The sequence shown here is derived from an EMBL/GenBank/DDBJ whole genome shotgun (WGS) entry which is preliminary data.</text>
</comment>
<evidence type="ECO:0000256" key="5">
    <source>
        <dbReference type="ARBA" id="ARBA00022970"/>
    </source>
</evidence>